<evidence type="ECO:0000313" key="3">
    <source>
        <dbReference type="Proteomes" id="UP000002384"/>
    </source>
</evidence>
<feature type="coiled-coil region" evidence="1">
    <location>
        <begin position="204"/>
        <end position="238"/>
    </location>
</feature>
<dbReference type="Proteomes" id="UP000002384">
    <property type="component" value="Chromosome"/>
</dbReference>
<dbReference type="STRING" id="65393.PCC7424_4894"/>
<dbReference type="KEGG" id="cyc:PCC7424_4894"/>
<dbReference type="eggNOG" id="COG0845">
    <property type="taxonomic scope" value="Bacteria"/>
</dbReference>
<dbReference type="EMBL" id="CP001291">
    <property type="protein sequence ID" value="ACK73251.1"/>
    <property type="molecule type" value="Genomic_DNA"/>
</dbReference>
<sequence length="269" mass="30641">MVRLFDKLTNFSTGLMVSILIFNSSSSMNSADSFPSPSNSSTIFSLPVDSSEPKQPETFLHLIKVTVTNLEEIKVKEKQRVKAGDIISDRHSARSSLLAKKRQLDIGISQASLPLADSEEITQSKFDQERMTLQKTQLDLKQITEKIETYQDFVFKDDQLSEIFEPEKVKELADLQEKQITATLAVKEAIARLKEAQIQHSIQLSNHQRNLEKQKYELESLTGQLQEVNEQLKEIVAIRSPYQGYVYRVRITGQNDRNLTAEIVLIVNK</sequence>
<accession>B7KED3</accession>
<keyword evidence="3" id="KW-1185">Reference proteome</keyword>
<reference evidence="3" key="1">
    <citation type="journal article" date="2011" name="MBio">
        <title>Novel metabolic attributes of the genus Cyanothece, comprising a group of unicellular nitrogen-fixing Cyanobacteria.</title>
        <authorList>
            <person name="Bandyopadhyay A."/>
            <person name="Elvitigala T."/>
            <person name="Welsh E."/>
            <person name="Stockel J."/>
            <person name="Liberton M."/>
            <person name="Min H."/>
            <person name="Sherman L.A."/>
            <person name="Pakrasi H.B."/>
        </authorList>
    </citation>
    <scope>NUCLEOTIDE SEQUENCE [LARGE SCALE GENOMIC DNA]</scope>
    <source>
        <strain evidence="3">PCC 7424</strain>
    </source>
</reference>
<name>B7KED3_GLOC7</name>
<evidence type="ECO:0000313" key="2">
    <source>
        <dbReference type="EMBL" id="ACK73251.1"/>
    </source>
</evidence>
<dbReference type="HOGENOM" id="CLU_1033344_0_0_3"/>
<proteinExistence type="predicted"/>
<protein>
    <submittedName>
        <fullName evidence="2">Uncharacterized protein</fullName>
    </submittedName>
</protein>
<dbReference type="RefSeq" id="WP_015956833.1">
    <property type="nucleotide sequence ID" value="NC_011729.1"/>
</dbReference>
<gene>
    <name evidence="2" type="ordered locus">PCC7424_4894</name>
</gene>
<organism evidence="2 3">
    <name type="scientific">Gloeothece citriformis (strain PCC 7424)</name>
    <name type="common">Cyanothece sp. (strain PCC 7424)</name>
    <dbReference type="NCBI Taxonomy" id="65393"/>
    <lineage>
        <taxon>Bacteria</taxon>
        <taxon>Bacillati</taxon>
        <taxon>Cyanobacteriota</taxon>
        <taxon>Cyanophyceae</taxon>
        <taxon>Oscillatoriophycideae</taxon>
        <taxon>Chroococcales</taxon>
        <taxon>Aphanothecaceae</taxon>
        <taxon>Gloeothece</taxon>
        <taxon>Gloeothece citriformis</taxon>
    </lineage>
</organism>
<dbReference type="OrthoDB" id="561342at2"/>
<evidence type="ECO:0000256" key="1">
    <source>
        <dbReference type="SAM" id="Coils"/>
    </source>
</evidence>
<keyword evidence="1" id="KW-0175">Coiled coil</keyword>
<dbReference type="AlphaFoldDB" id="B7KED3"/>